<protein>
    <submittedName>
        <fullName evidence="1">Uncharacterized protein</fullName>
    </submittedName>
</protein>
<accession>K1GJ15</accession>
<dbReference type="Proteomes" id="UP000005809">
    <property type="component" value="Unassembled WGS sequence"/>
</dbReference>
<dbReference type="RefSeq" id="WP_005967751.1">
    <property type="nucleotide sequence ID" value="NZ_JH815385.1"/>
</dbReference>
<name>K1GJ15_9FUSO</name>
<evidence type="ECO:0000313" key="2">
    <source>
        <dbReference type="Proteomes" id="UP000005809"/>
    </source>
</evidence>
<reference evidence="1 2" key="1">
    <citation type="submission" date="2012-05" db="EMBL/GenBank/DDBJ databases">
        <title>The Genome Sequence of Fusobacterium periodontium Oral Taxon 201 Strain D10.</title>
        <authorList>
            <consortium name="The Broad Institute Genome Sequencing Platform"/>
            <consortium name="The Broad Institute Genome Sequencing Center for Infectious Disease"/>
            <person name="Earl A."/>
            <person name="Ward D."/>
            <person name="Feldgarden M."/>
            <person name="Gevers D."/>
            <person name="Strauss J."/>
            <person name="Sibley C."/>
            <person name="White A."/>
            <person name="Ambrose C.E."/>
            <person name="Allen-Vercoe E."/>
            <person name="Walker B."/>
            <person name="Young S.K."/>
            <person name="Zeng Q."/>
            <person name="Gargeya S."/>
            <person name="Fitzgerald M."/>
            <person name="Haas B."/>
            <person name="Abouelleil A."/>
            <person name="Alvarado L."/>
            <person name="Arachchi H.M."/>
            <person name="Berlin A.M."/>
            <person name="Chapman S.B."/>
            <person name="Goldberg J."/>
            <person name="Griggs A."/>
            <person name="Gujja S."/>
            <person name="Hansen M."/>
            <person name="Howarth C."/>
            <person name="Imamovic A."/>
            <person name="Larimer J."/>
            <person name="McCowan C."/>
            <person name="Montmayeur A."/>
            <person name="Murphy C."/>
            <person name="Neiman D."/>
            <person name="Pearson M."/>
            <person name="Priest M."/>
            <person name="Roberts A."/>
            <person name="Saif S."/>
            <person name="Shea T."/>
            <person name="Sisk P."/>
            <person name="Sykes S."/>
            <person name="Wortman J."/>
            <person name="Nusbaum C."/>
            <person name="Birren B."/>
        </authorList>
    </citation>
    <scope>NUCLEOTIDE SEQUENCE [LARGE SCALE GENOMIC DNA]</scope>
    <source>
        <strain evidence="1 2">D10</strain>
    </source>
</reference>
<proteinExistence type="predicted"/>
<dbReference type="HOGENOM" id="CLU_1064593_0_0_0"/>
<sequence>MDKKSLNELYEDWRNKIKKEYLKDHRFGKVDCSTESSFRDFNTYIVTNSDGAIKPITHDEIFFLMVDYDLKYEFENDGIFYTDKNEFDILKNMYEKWRRNKEAHIRNGMRDNVACYHNSTLEDFNMYIVTNTNGTIKPITYDEMFTLENYYDLKYNTSTVIKVQLNYDALDLKLIGVDGIGHGDYSIYLVTYKLNDNGDEENITKIFFNSCTVDGVNNLENIIGEYFGVIKGDPLTKLEIIKDKIIRRTIYPKKYYYYSNI</sequence>
<organism evidence="1 2">
    <name type="scientific">Fusobacterium periodonticum D10</name>
    <dbReference type="NCBI Taxonomy" id="620833"/>
    <lineage>
        <taxon>Bacteria</taxon>
        <taxon>Fusobacteriati</taxon>
        <taxon>Fusobacteriota</taxon>
        <taxon>Fusobacteriia</taxon>
        <taxon>Fusobacteriales</taxon>
        <taxon>Fusobacteriaceae</taxon>
        <taxon>Fusobacterium</taxon>
    </lineage>
</organism>
<dbReference type="PATRIC" id="fig|620833.3.peg.1417"/>
<comment type="caution">
    <text evidence="1">The sequence shown here is derived from an EMBL/GenBank/DDBJ whole genome shotgun (WGS) entry which is preliminary data.</text>
</comment>
<dbReference type="EMBL" id="ACIF01000232">
    <property type="protein sequence ID" value="EKA93330.1"/>
    <property type="molecule type" value="Genomic_DNA"/>
</dbReference>
<dbReference type="AlphaFoldDB" id="K1GJ15"/>
<evidence type="ECO:0000313" key="1">
    <source>
        <dbReference type="EMBL" id="EKA93330.1"/>
    </source>
</evidence>
<gene>
    <name evidence="1" type="ORF">FPOG_02393</name>
</gene>